<evidence type="ECO:0000313" key="2">
    <source>
        <dbReference type="EMBL" id="POY36957.1"/>
    </source>
</evidence>
<keyword evidence="3" id="KW-1185">Reference proteome</keyword>
<dbReference type="PROSITE" id="PS51257">
    <property type="entry name" value="PROKAR_LIPOPROTEIN"/>
    <property type="match status" value="1"/>
</dbReference>
<dbReference type="RefSeq" id="WP_103788567.1">
    <property type="nucleotide sequence ID" value="NZ_PQVF01000005.1"/>
</dbReference>
<name>A0A2S5A3R6_9SPHI</name>
<reference evidence="2 3" key="1">
    <citation type="submission" date="2018-01" db="EMBL/GenBank/DDBJ databases">
        <authorList>
            <person name="Gaut B.S."/>
            <person name="Morton B.R."/>
            <person name="Clegg M.T."/>
            <person name="Duvall M.R."/>
        </authorList>
    </citation>
    <scope>NUCLEOTIDE SEQUENCE [LARGE SCALE GENOMIC DNA]</scope>
    <source>
        <strain evidence="2 3">HR-AV</strain>
    </source>
</reference>
<keyword evidence="2" id="KW-0449">Lipoprotein</keyword>
<accession>A0A2S5A3R6</accession>
<evidence type="ECO:0000313" key="3">
    <source>
        <dbReference type="Proteomes" id="UP000236893"/>
    </source>
</evidence>
<dbReference type="InterPro" id="IPR041662">
    <property type="entry name" value="SusD-like_2"/>
</dbReference>
<protein>
    <submittedName>
        <fullName evidence="2">SusD/RagB family nutrient-binding outer membrane lipoprotein</fullName>
    </submittedName>
</protein>
<organism evidence="2 3">
    <name type="scientific">Solitalea longa</name>
    <dbReference type="NCBI Taxonomy" id="2079460"/>
    <lineage>
        <taxon>Bacteria</taxon>
        <taxon>Pseudomonadati</taxon>
        <taxon>Bacteroidota</taxon>
        <taxon>Sphingobacteriia</taxon>
        <taxon>Sphingobacteriales</taxon>
        <taxon>Sphingobacteriaceae</taxon>
        <taxon>Solitalea</taxon>
    </lineage>
</organism>
<gene>
    <name evidence="2" type="ORF">C3K47_07790</name>
</gene>
<dbReference type="SUPFAM" id="SSF48452">
    <property type="entry name" value="TPR-like"/>
    <property type="match status" value="1"/>
</dbReference>
<feature type="region of interest" description="Disordered" evidence="1">
    <location>
        <begin position="502"/>
        <end position="571"/>
    </location>
</feature>
<proteinExistence type="predicted"/>
<dbReference type="OrthoDB" id="9766256at2"/>
<dbReference type="InterPro" id="IPR011990">
    <property type="entry name" value="TPR-like_helical_dom_sf"/>
</dbReference>
<dbReference type="Proteomes" id="UP000236893">
    <property type="component" value="Unassembled WGS sequence"/>
</dbReference>
<sequence length="571" mass="62802">MKFLRINIKYSVFWICFLFLTSCTKSFLDVNTDPNNPTKVSLNKLLPTAQQHLAFSLGFTRGSEAIGLTEILSVYTHQVTVRESQDQYNATGENFSLLGAWDDIYSGSLQDLENIISQGTTESNMVYVGIAKILKAYAFSQLVDTFADVPFSEANKFLETGVIFPKYDKGQDVYPSLITLLDEGIQDLDKGGSDPGASDIMYQGSVEKWKKAANTIKLKLYTQIRLTQDVSGPVNQLLSNPSALISSTEEGLMFYYGTTISPDDRNPGYSDYPAGQKTHYQSPWFYEILKGYNETILTNNEDPRIPYYFYTQLTPTESAQNPTEYRDGSFLSIVFGSTGPNRDFSQDQSMTLFGIYPVGGRYDDGALDGDGNKVKITPTSGSGAAPYKFLTYADRLYLEAELINAGIATGDAKAKLNAAITESFKQVDYVVELANAGQTIPTLAGSAAVTSYITKVMSEYDAKSTAGKLELILTEKWIAAFGSSVDAYSDYRRTGFPVLFNPRNPAQAPGGKFQPPIDGDPDNPGAQPSIPVQQSRDYPLSLPFSQNDLNANANAPAQKSDPSKFPVFWDK</sequence>
<dbReference type="EMBL" id="PQVF01000005">
    <property type="protein sequence ID" value="POY36957.1"/>
    <property type="molecule type" value="Genomic_DNA"/>
</dbReference>
<comment type="caution">
    <text evidence="2">The sequence shown here is derived from an EMBL/GenBank/DDBJ whole genome shotgun (WGS) entry which is preliminary data.</text>
</comment>
<feature type="compositionally biased region" description="Polar residues" evidence="1">
    <location>
        <begin position="543"/>
        <end position="557"/>
    </location>
</feature>
<dbReference type="Pfam" id="PF12771">
    <property type="entry name" value="SusD-like_2"/>
    <property type="match status" value="1"/>
</dbReference>
<evidence type="ECO:0000256" key="1">
    <source>
        <dbReference type="SAM" id="MobiDB-lite"/>
    </source>
</evidence>
<dbReference type="Gene3D" id="1.25.40.390">
    <property type="match status" value="1"/>
</dbReference>
<dbReference type="AlphaFoldDB" id="A0A2S5A3R6"/>